<dbReference type="SUPFAM" id="SSF82199">
    <property type="entry name" value="SET domain"/>
    <property type="match status" value="1"/>
</dbReference>
<sequence>MSLQRLHIPNVTFGTTTTQIPRKGLDLIATMHISRGALLLAETALFSVSNVLEPFSRSNQRSISAQAPQFPQFQTLVSKADPPTDESRFETNNFDMGTDWNGGKTRGIFFQASRFNHSCVPNAYFVWNPELNKGQGLLTIYAIQDIDPYHEILVNYRIDDWYKLKDACQAGLNDAYGFLCDCVACQRQPGHQFGAKSDARRQRMQALKTQIDDRNWNLNTPRGREAKRQNINKLIDNIRQEGLICPALAEALDELGKLAKDELGVAKAANAMSAAAYVRDCREIALQIAREKLDLDVCCNGSQSPVVMAALEFIWDLDD</sequence>
<comment type="caution">
    <text evidence="2">The sequence shown here is derived from an EMBL/GenBank/DDBJ whole genome shotgun (WGS) entry which is preliminary data.</text>
</comment>
<keyword evidence="3" id="KW-1185">Reference proteome</keyword>
<accession>A0AA39R5K1</accession>
<dbReference type="Pfam" id="PF00856">
    <property type="entry name" value="SET"/>
    <property type="match status" value="1"/>
</dbReference>
<dbReference type="PANTHER" id="PTHR47332:SF4">
    <property type="entry name" value="SET DOMAIN-CONTAINING PROTEIN 5"/>
    <property type="match status" value="1"/>
</dbReference>
<dbReference type="EMBL" id="JAFEKC020000004">
    <property type="protein sequence ID" value="KAK0515283.1"/>
    <property type="molecule type" value="Genomic_DNA"/>
</dbReference>
<dbReference type="CDD" id="cd20071">
    <property type="entry name" value="SET_SMYD"/>
    <property type="match status" value="1"/>
</dbReference>
<gene>
    <name evidence="2" type="ORF">JMJ35_002662</name>
</gene>
<protein>
    <recommendedName>
        <fullName evidence="1">SET domain-containing protein</fullName>
    </recommendedName>
</protein>
<evidence type="ECO:0000313" key="2">
    <source>
        <dbReference type="EMBL" id="KAK0515283.1"/>
    </source>
</evidence>
<dbReference type="PROSITE" id="PS50280">
    <property type="entry name" value="SET"/>
    <property type="match status" value="1"/>
</dbReference>
<dbReference type="AlphaFoldDB" id="A0AA39R5K1"/>
<proteinExistence type="predicted"/>
<evidence type="ECO:0000313" key="3">
    <source>
        <dbReference type="Proteomes" id="UP001166286"/>
    </source>
</evidence>
<dbReference type="InterPro" id="IPR053185">
    <property type="entry name" value="SET_domain_protein"/>
</dbReference>
<organism evidence="2 3">
    <name type="scientific">Cladonia borealis</name>
    <dbReference type="NCBI Taxonomy" id="184061"/>
    <lineage>
        <taxon>Eukaryota</taxon>
        <taxon>Fungi</taxon>
        <taxon>Dikarya</taxon>
        <taxon>Ascomycota</taxon>
        <taxon>Pezizomycotina</taxon>
        <taxon>Lecanoromycetes</taxon>
        <taxon>OSLEUM clade</taxon>
        <taxon>Lecanoromycetidae</taxon>
        <taxon>Lecanorales</taxon>
        <taxon>Lecanorineae</taxon>
        <taxon>Cladoniaceae</taxon>
        <taxon>Cladonia</taxon>
    </lineage>
</organism>
<evidence type="ECO:0000259" key="1">
    <source>
        <dbReference type="PROSITE" id="PS50280"/>
    </source>
</evidence>
<dbReference type="InterPro" id="IPR046341">
    <property type="entry name" value="SET_dom_sf"/>
</dbReference>
<dbReference type="PANTHER" id="PTHR47332">
    <property type="entry name" value="SET DOMAIN-CONTAINING PROTEIN 5"/>
    <property type="match status" value="1"/>
</dbReference>
<dbReference type="Gene3D" id="2.170.270.10">
    <property type="entry name" value="SET domain"/>
    <property type="match status" value="1"/>
</dbReference>
<reference evidence="2" key="1">
    <citation type="submission" date="2023-03" db="EMBL/GenBank/DDBJ databases">
        <title>Complete genome of Cladonia borealis.</title>
        <authorList>
            <person name="Park H."/>
        </authorList>
    </citation>
    <scope>NUCLEOTIDE SEQUENCE</scope>
    <source>
        <strain evidence="2">ANT050790</strain>
    </source>
</reference>
<dbReference type="Proteomes" id="UP001166286">
    <property type="component" value="Unassembled WGS sequence"/>
</dbReference>
<dbReference type="InterPro" id="IPR001214">
    <property type="entry name" value="SET_dom"/>
</dbReference>
<feature type="domain" description="SET" evidence="1">
    <location>
        <begin position="9"/>
        <end position="157"/>
    </location>
</feature>
<name>A0AA39R5K1_9LECA</name>